<gene>
    <name evidence="2" type="ORF">IFM46972_09177</name>
</gene>
<name>A0A8H3S2N4_9EURO</name>
<evidence type="ECO:0000313" key="3">
    <source>
        <dbReference type="Proteomes" id="UP000465221"/>
    </source>
</evidence>
<protein>
    <submittedName>
        <fullName evidence="2">Uncharacterized protein</fullName>
    </submittedName>
</protein>
<keyword evidence="1" id="KW-0472">Membrane</keyword>
<dbReference type="AlphaFoldDB" id="A0A8H3S2N4"/>
<feature type="transmembrane region" description="Helical" evidence="1">
    <location>
        <begin position="158"/>
        <end position="180"/>
    </location>
</feature>
<organism evidence="2 3">
    <name type="scientific">Aspergillus udagawae</name>
    <dbReference type="NCBI Taxonomy" id="91492"/>
    <lineage>
        <taxon>Eukaryota</taxon>
        <taxon>Fungi</taxon>
        <taxon>Dikarya</taxon>
        <taxon>Ascomycota</taxon>
        <taxon>Pezizomycotina</taxon>
        <taxon>Eurotiomycetes</taxon>
        <taxon>Eurotiomycetidae</taxon>
        <taxon>Eurotiales</taxon>
        <taxon>Aspergillaceae</taxon>
        <taxon>Aspergillus</taxon>
        <taxon>Aspergillus subgen. Fumigati</taxon>
    </lineage>
</organism>
<comment type="caution">
    <text evidence="2">The sequence shown here is derived from an EMBL/GenBank/DDBJ whole genome shotgun (WGS) entry which is preliminary data.</text>
</comment>
<proteinExistence type="predicted"/>
<dbReference type="Proteomes" id="UP000465221">
    <property type="component" value="Unassembled WGS sequence"/>
</dbReference>
<keyword evidence="1" id="KW-0812">Transmembrane</keyword>
<sequence>MPYRQSLGTRYIYGVVLHRPPSRHLEQSTCTRLGCFPVQDHNSQSSQSISWLFFADGCFLSDWLAIMILTLREALLTDPTRYHESTQSRSNSSALSLTTSANSRPDPAVFMNCSFSTASLLGVRSSGKSFGLCHFAFDSSSWAVLCMAYRLLSSTFVFLLLPVCFLGQTALTCFISLVMLNRGHT</sequence>
<dbReference type="EMBL" id="BLKC01000087">
    <property type="protein sequence ID" value="GFF50979.1"/>
    <property type="molecule type" value="Genomic_DNA"/>
</dbReference>
<keyword evidence="1" id="KW-1133">Transmembrane helix</keyword>
<accession>A0A8H3S2N4</accession>
<reference evidence="2 3" key="1">
    <citation type="submission" date="2020-01" db="EMBL/GenBank/DDBJ databases">
        <title>Draft genome sequence of Aspergillus udagawae IFM 46972.</title>
        <authorList>
            <person name="Takahashi H."/>
            <person name="Yaguchi T."/>
        </authorList>
    </citation>
    <scope>NUCLEOTIDE SEQUENCE [LARGE SCALE GENOMIC DNA]</scope>
    <source>
        <strain evidence="2 3">IFM 46972</strain>
    </source>
</reference>
<evidence type="ECO:0000256" key="1">
    <source>
        <dbReference type="SAM" id="Phobius"/>
    </source>
</evidence>
<evidence type="ECO:0000313" key="2">
    <source>
        <dbReference type="EMBL" id="GFF50979.1"/>
    </source>
</evidence>